<keyword evidence="3" id="KW-0813">Transport</keyword>
<evidence type="ECO:0000256" key="6">
    <source>
        <dbReference type="ARBA" id="ARBA00023136"/>
    </source>
</evidence>
<feature type="compositionally biased region" description="Basic and acidic residues" evidence="7">
    <location>
        <begin position="966"/>
        <end position="978"/>
    </location>
</feature>
<comment type="subcellular location">
    <subcellularLocation>
        <location evidence="1">Membrane</location>
        <topology evidence="1">Multi-pass membrane protein</topology>
    </subcellularLocation>
</comment>
<dbReference type="VEuPathDB" id="FungiDB:PHYBLDRAFT_142322"/>
<dbReference type="GO" id="GO:0005886">
    <property type="term" value="C:plasma membrane"/>
    <property type="evidence" value="ECO:0007669"/>
    <property type="project" value="TreeGrafter"/>
</dbReference>
<dbReference type="PANTHER" id="PTHR13018">
    <property type="entry name" value="PROBABLE MEMBRANE PROTEIN DUF221-RELATED"/>
    <property type="match status" value="1"/>
</dbReference>
<feature type="region of interest" description="Disordered" evidence="7">
    <location>
        <begin position="1013"/>
        <end position="1122"/>
    </location>
</feature>
<dbReference type="InterPro" id="IPR027815">
    <property type="entry name" value="CSC1/OSCA1-like_cyt"/>
</dbReference>
<feature type="transmembrane region" description="Helical" evidence="8">
    <location>
        <begin position="745"/>
        <end position="768"/>
    </location>
</feature>
<evidence type="ECO:0000256" key="3">
    <source>
        <dbReference type="ARBA" id="ARBA00022448"/>
    </source>
</evidence>
<feature type="transmembrane region" description="Helical" evidence="8">
    <location>
        <begin position="109"/>
        <end position="128"/>
    </location>
</feature>
<keyword evidence="6 8" id="KW-0472">Membrane</keyword>
<evidence type="ECO:0000256" key="2">
    <source>
        <dbReference type="ARBA" id="ARBA00007779"/>
    </source>
</evidence>
<accession>A0A167NXG5</accession>
<feature type="transmembrane region" description="Helical" evidence="8">
    <location>
        <begin position="176"/>
        <end position="203"/>
    </location>
</feature>
<feature type="transmembrane region" description="Helical" evidence="8">
    <location>
        <begin position="686"/>
        <end position="705"/>
    </location>
</feature>
<feature type="transmembrane region" description="Helical" evidence="8">
    <location>
        <begin position="233"/>
        <end position="251"/>
    </location>
</feature>
<gene>
    <name evidence="12" type="ORF">PHYBLDRAFT_142322</name>
</gene>
<dbReference type="InParanoid" id="A0A167NXG5"/>
<dbReference type="Proteomes" id="UP000077315">
    <property type="component" value="Unassembled WGS sequence"/>
</dbReference>
<sequence length="1122" mass="124617">MDTISSVLGPTPTGSFVSLTSNLLSGTMGSSGSIPTAASSLLSNAIPSAVLSISSTESALPSSTAAPDAAETSSSGFDGIIPGFNGSQVTGPLSVVGSVDKQSGLDTQLLISSSVGLFCFLVFCILRTRIPVIFAPRMNMKKHRPPELPSSLFGWVIPLIRISQEQLLDNVGLDAVVLIQFLVMGIKLFGLCSFFGLTVLIPISMKTGNSTNPNITAVNRLSITVIDESSNSLIAYLVFTYIFTFFTFYFLQQNYDSHIYLRAKYLIRLSKTLTARSVIVTGIPEKLRSDHELADYFEHLNIGPVESCYVVRHISHLNKLLKKRLSALKHLERAYATYWGNPCKIPEYDPDLVLEDAKMLKRVEKLTQQAIEHEENSSNTAIIMNLIDPKKRGTQSHRPQVKTGFLGLFGEKVDAIEYYTKMFDELDKRVVEARQSTDFEMTNVGFVTFKNMASALIVSQIAISPTPFVCRTVMAYEPRDVLWNNVTIRGRERLVREVVVWTITIALAIFWVIPIAALASLTSIDFLERLSPSLAEKAKSSALLLNLLQGVIPTLLVNIFMAILPLIIDLLGKLQGIRARSALAETTFSKYFFFLLFNVLLVFAVVNTVTSTLVSFFNNPKDIVNVLGEKLPAVSPFFINYTILQGFLLMPLNLLLLGPLIVRGFKEFFICKSPRDYARNRVPSSFNYGVQFPAPLLIFIIVLVYSTISPLILVFGTIYFCITYFVYKYRFLYVHFTPYESSGKLWVMVFPRVIIGLLLFQLTVLGIFILKKFFVLAILCVPLMVITVLFKIMIDSAYLENSRYLPMQLLRDNVMQLPTSDQTSSNKSASTPLSEATQNSSDATNINRKRWKKATAAALLINTQNTSFATLNEPTSVHHRRVALDEDDYEAVPDRKTDYRQPPVTLNPGVLDTGLKHFGNPALKGVLPQLWLPIKLNRAGQPATRPPPHKRFGGSHLATNLAQMLRRAESAKRKESEKATNSGSNPSLDVSGEKGAMAADRFLKTSGPLRARFEKSQGKFQDSTDILADEPSKYSRRSSRVPMAAADTHSLDEQYDDNDDDDDNYSDISDVQKGPHATYYHHPSQRRHSLGNLVTPQRPNINPQNGDSAPAVFCSTQSPSSS</sequence>
<dbReference type="Pfam" id="PF13967">
    <property type="entry name" value="RSN1_TM"/>
    <property type="match status" value="1"/>
</dbReference>
<comment type="similarity">
    <text evidence="2">Belongs to the CSC1 (TC 1.A.17) family.</text>
</comment>
<feature type="domain" description="CSC1/OSCA1-like 7TM region" evidence="9">
    <location>
        <begin position="496"/>
        <end position="768"/>
    </location>
</feature>
<feature type="compositionally biased region" description="Polar residues" evidence="7">
    <location>
        <begin position="1092"/>
        <end position="1107"/>
    </location>
</feature>
<feature type="domain" description="CSC1/OSCA1-like cytosolic" evidence="11">
    <location>
        <begin position="275"/>
        <end position="485"/>
    </location>
</feature>
<feature type="transmembrane region" description="Helical" evidence="8">
    <location>
        <begin position="544"/>
        <end position="571"/>
    </location>
</feature>
<feature type="transmembrane region" description="Helical" evidence="8">
    <location>
        <begin position="637"/>
        <end position="665"/>
    </location>
</feature>
<feature type="domain" description="CSC1/OSCA1-like N-terminal transmembrane" evidence="10">
    <location>
        <begin position="107"/>
        <end position="253"/>
    </location>
</feature>
<name>A0A167NXG5_PHYB8</name>
<keyword evidence="4 8" id="KW-0812">Transmembrane</keyword>
<dbReference type="OrthoDB" id="1689567at2759"/>
<feature type="transmembrane region" description="Helical" evidence="8">
    <location>
        <begin position="498"/>
        <end position="524"/>
    </location>
</feature>
<dbReference type="GeneID" id="28991686"/>
<evidence type="ECO:0000256" key="1">
    <source>
        <dbReference type="ARBA" id="ARBA00004141"/>
    </source>
</evidence>
<dbReference type="FunCoup" id="A0A167NXG5">
    <property type="interactions" value="86"/>
</dbReference>
<feature type="compositionally biased region" description="Acidic residues" evidence="7">
    <location>
        <begin position="1053"/>
        <end position="1065"/>
    </location>
</feature>
<evidence type="ECO:0008006" key="14">
    <source>
        <dbReference type="Google" id="ProtNLM"/>
    </source>
</evidence>
<evidence type="ECO:0000259" key="10">
    <source>
        <dbReference type="Pfam" id="PF13967"/>
    </source>
</evidence>
<protein>
    <recommendedName>
        <fullName evidence="14">DUF221-domain-containing protein</fullName>
    </recommendedName>
</protein>
<dbReference type="GO" id="GO:0005227">
    <property type="term" value="F:calcium-activated cation channel activity"/>
    <property type="evidence" value="ECO:0007669"/>
    <property type="project" value="InterPro"/>
</dbReference>
<evidence type="ECO:0000256" key="8">
    <source>
        <dbReference type="SAM" id="Phobius"/>
    </source>
</evidence>
<dbReference type="Pfam" id="PF14703">
    <property type="entry name" value="PHM7_cyt"/>
    <property type="match status" value="1"/>
</dbReference>
<keyword evidence="5 8" id="KW-1133">Transmembrane helix</keyword>
<dbReference type="PANTHER" id="PTHR13018:SF5">
    <property type="entry name" value="RE44586P"/>
    <property type="match status" value="1"/>
</dbReference>
<feature type="transmembrane region" description="Helical" evidence="8">
    <location>
        <begin position="592"/>
        <end position="617"/>
    </location>
</feature>
<keyword evidence="13" id="KW-1185">Reference proteome</keyword>
<feature type="region of interest" description="Disordered" evidence="7">
    <location>
        <begin position="965"/>
        <end position="993"/>
    </location>
</feature>
<evidence type="ECO:0000256" key="4">
    <source>
        <dbReference type="ARBA" id="ARBA00022692"/>
    </source>
</evidence>
<dbReference type="InterPro" id="IPR045122">
    <property type="entry name" value="Csc1-like"/>
</dbReference>
<dbReference type="InterPro" id="IPR032880">
    <property type="entry name" value="CSC1/OSCA1-like_N"/>
</dbReference>
<feature type="transmembrane region" description="Helical" evidence="8">
    <location>
        <begin position="774"/>
        <end position="794"/>
    </location>
</feature>
<evidence type="ECO:0000256" key="7">
    <source>
        <dbReference type="SAM" id="MobiDB-lite"/>
    </source>
</evidence>
<feature type="transmembrane region" description="Helical" evidence="8">
    <location>
        <begin position="711"/>
        <end position="733"/>
    </location>
</feature>
<feature type="compositionally biased region" description="Polar residues" evidence="7">
    <location>
        <begin position="818"/>
        <end position="846"/>
    </location>
</feature>
<organism evidence="12 13">
    <name type="scientific">Phycomyces blakesleeanus (strain ATCC 8743b / DSM 1359 / FGSC 10004 / NBRC 33097 / NRRL 1555)</name>
    <dbReference type="NCBI Taxonomy" id="763407"/>
    <lineage>
        <taxon>Eukaryota</taxon>
        <taxon>Fungi</taxon>
        <taxon>Fungi incertae sedis</taxon>
        <taxon>Mucoromycota</taxon>
        <taxon>Mucoromycotina</taxon>
        <taxon>Mucoromycetes</taxon>
        <taxon>Mucorales</taxon>
        <taxon>Phycomycetaceae</taxon>
        <taxon>Phycomyces</taxon>
    </lineage>
</organism>
<dbReference type="EMBL" id="KV440975">
    <property type="protein sequence ID" value="OAD76821.1"/>
    <property type="molecule type" value="Genomic_DNA"/>
</dbReference>
<dbReference type="InterPro" id="IPR003864">
    <property type="entry name" value="CSC1/OSCA1-like_7TM"/>
</dbReference>
<evidence type="ECO:0000259" key="11">
    <source>
        <dbReference type="Pfam" id="PF14703"/>
    </source>
</evidence>
<evidence type="ECO:0000313" key="13">
    <source>
        <dbReference type="Proteomes" id="UP000077315"/>
    </source>
</evidence>
<feature type="region of interest" description="Disordered" evidence="7">
    <location>
        <begin position="818"/>
        <end position="847"/>
    </location>
</feature>
<dbReference type="AlphaFoldDB" id="A0A167NXG5"/>
<reference evidence="13" key="1">
    <citation type="submission" date="2015-06" db="EMBL/GenBank/DDBJ databases">
        <title>Expansion of signal transduction pathways in fungi by whole-genome duplication.</title>
        <authorList>
            <consortium name="DOE Joint Genome Institute"/>
            <person name="Corrochano L.M."/>
            <person name="Kuo A."/>
            <person name="Marcet-Houben M."/>
            <person name="Polaino S."/>
            <person name="Salamov A."/>
            <person name="Villalobos J.M."/>
            <person name="Alvarez M.I."/>
            <person name="Avalos J."/>
            <person name="Benito E.P."/>
            <person name="Benoit I."/>
            <person name="Burger G."/>
            <person name="Camino L.P."/>
            <person name="Canovas D."/>
            <person name="Cerda-Olmedo E."/>
            <person name="Cheng J.-F."/>
            <person name="Dominguez A."/>
            <person name="Elias M."/>
            <person name="Eslava A.P."/>
            <person name="Glaser F."/>
            <person name="Grimwood J."/>
            <person name="Gutierrez G."/>
            <person name="Heitman J."/>
            <person name="Henrissat B."/>
            <person name="Iturriaga E.A."/>
            <person name="Lang B.F."/>
            <person name="Lavin J.L."/>
            <person name="Lee S."/>
            <person name="Li W."/>
            <person name="Lindquist E."/>
            <person name="Lopez-Garcia S."/>
            <person name="Luque E.M."/>
            <person name="Marcos A.T."/>
            <person name="Martin J."/>
            <person name="McCluskey K."/>
            <person name="Medina H.R."/>
            <person name="Miralles-Duran A."/>
            <person name="Miyazaki A."/>
            <person name="Munoz-Torres E."/>
            <person name="Oguiza J.A."/>
            <person name="Ohm R."/>
            <person name="Olmedo M."/>
            <person name="Orejas M."/>
            <person name="Ortiz-Castellanos L."/>
            <person name="Pisabarro A.G."/>
            <person name="Rodriguez-Romero J."/>
            <person name="Ruiz-Herrera J."/>
            <person name="Ruiz-Vazquez R."/>
            <person name="Sanz C."/>
            <person name="Schackwitz W."/>
            <person name="Schmutz J."/>
            <person name="Shahriari M."/>
            <person name="Shelest E."/>
            <person name="Silva-Franco F."/>
            <person name="Soanes D."/>
            <person name="Syed K."/>
            <person name="Tagua V.G."/>
            <person name="Talbot N.J."/>
            <person name="Thon M."/>
            <person name="De vries R.P."/>
            <person name="Wiebenga A."/>
            <person name="Yadav J.S."/>
            <person name="Braun E.L."/>
            <person name="Baker S."/>
            <person name="Garre V."/>
            <person name="Horwitz B."/>
            <person name="Torres-Martinez S."/>
            <person name="Idnurm A."/>
            <person name="Herrera-Estrella A."/>
            <person name="Gabaldon T."/>
            <person name="Grigoriev I.V."/>
        </authorList>
    </citation>
    <scope>NUCLEOTIDE SEQUENCE [LARGE SCALE GENOMIC DNA]</scope>
    <source>
        <strain evidence="13">NRRL 1555(-)</strain>
    </source>
</reference>
<dbReference type="RefSeq" id="XP_018294861.1">
    <property type="nucleotide sequence ID" value="XM_018430780.1"/>
</dbReference>
<dbReference type="Pfam" id="PF02714">
    <property type="entry name" value="RSN1_7TM"/>
    <property type="match status" value="1"/>
</dbReference>
<evidence type="ECO:0000313" key="12">
    <source>
        <dbReference type="EMBL" id="OAD76821.1"/>
    </source>
</evidence>
<feature type="compositionally biased region" description="Polar residues" evidence="7">
    <location>
        <begin position="979"/>
        <end position="988"/>
    </location>
</feature>
<proteinExistence type="inferred from homology"/>
<evidence type="ECO:0000256" key="5">
    <source>
        <dbReference type="ARBA" id="ARBA00022989"/>
    </source>
</evidence>
<evidence type="ECO:0000259" key="9">
    <source>
        <dbReference type="Pfam" id="PF02714"/>
    </source>
</evidence>